<dbReference type="NCBIfam" id="NF003958">
    <property type="entry name" value="PRK05454.2-1"/>
    <property type="match status" value="1"/>
</dbReference>
<dbReference type="KEGG" id="svp:Pan189_03010"/>
<evidence type="ECO:0000256" key="5">
    <source>
        <dbReference type="ARBA" id="ARBA00022475"/>
    </source>
</evidence>
<dbReference type="SUPFAM" id="SSF53448">
    <property type="entry name" value="Nucleotide-diphospho-sugar transferases"/>
    <property type="match status" value="1"/>
</dbReference>
<dbReference type="AlphaFoldDB" id="A0A517QWI0"/>
<evidence type="ECO:0000256" key="7">
    <source>
        <dbReference type="ARBA" id="ARBA00022676"/>
    </source>
</evidence>
<keyword evidence="10 13" id="KW-1133">Transmembrane helix</keyword>
<feature type="transmembrane region" description="Helical" evidence="13">
    <location>
        <begin position="508"/>
        <end position="530"/>
    </location>
</feature>
<keyword evidence="16" id="KW-1185">Reference proteome</keyword>
<reference evidence="15 16" key="1">
    <citation type="submission" date="2019-02" db="EMBL/GenBank/DDBJ databases">
        <title>Deep-cultivation of Planctomycetes and their phenomic and genomic characterization uncovers novel biology.</title>
        <authorList>
            <person name="Wiegand S."/>
            <person name="Jogler M."/>
            <person name="Boedeker C."/>
            <person name="Pinto D."/>
            <person name="Vollmers J."/>
            <person name="Rivas-Marin E."/>
            <person name="Kohn T."/>
            <person name="Peeters S.H."/>
            <person name="Heuer A."/>
            <person name="Rast P."/>
            <person name="Oberbeckmann S."/>
            <person name="Bunk B."/>
            <person name="Jeske O."/>
            <person name="Meyerdierks A."/>
            <person name="Storesund J.E."/>
            <person name="Kallscheuer N."/>
            <person name="Luecker S."/>
            <person name="Lage O.M."/>
            <person name="Pohl T."/>
            <person name="Merkel B.J."/>
            <person name="Hornburger P."/>
            <person name="Mueller R.-W."/>
            <person name="Bruemmer F."/>
            <person name="Labrenz M."/>
            <person name="Spormann A.M."/>
            <person name="Op den Camp H."/>
            <person name="Overmann J."/>
            <person name="Amann R."/>
            <person name="Jetten M.S.M."/>
            <person name="Mascher T."/>
            <person name="Medema M.H."/>
            <person name="Devos D.P."/>
            <person name="Kaster A.-K."/>
            <person name="Ovreas L."/>
            <person name="Rohde M."/>
            <person name="Galperin M.Y."/>
            <person name="Jogler C."/>
        </authorList>
    </citation>
    <scope>NUCLEOTIDE SEQUENCE [LARGE SCALE GENOMIC DNA]</scope>
    <source>
        <strain evidence="15 16">Pan189</strain>
    </source>
</reference>
<feature type="transmembrane region" description="Helical" evidence="13">
    <location>
        <begin position="465"/>
        <end position="487"/>
    </location>
</feature>
<dbReference type="InterPro" id="IPR050321">
    <property type="entry name" value="Glycosyltr_2/OpgH_subfam"/>
</dbReference>
<feature type="transmembrane region" description="Helical" evidence="13">
    <location>
        <begin position="536"/>
        <end position="563"/>
    </location>
</feature>
<evidence type="ECO:0000256" key="6">
    <source>
        <dbReference type="ARBA" id="ARBA00022519"/>
    </source>
</evidence>
<organism evidence="15 16">
    <name type="scientific">Stratiformator vulcanicus</name>
    <dbReference type="NCBI Taxonomy" id="2527980"/>
    <lineage>
        <taxon>Bacteria</taxon>
        <taxon>Pseudomonadati</taxon>
        <taxon>Planctomycetota</taxon>
        <taxon>Planctomycetia</taxon>
        <taxon>Planctomycetales</taxon>
        <taxon>Planctomycetaceae</taxon>
        <taxon>Stratiformator</taxon>
    </lineage>
</organism>
<feature type="transmembrane region" description="Helical" evidence="13">
    <location>
        <begin position="49"/>
        <end position="74"/>
    </location>
</feature>
<name>A0A517QWI0_9PLAN</name>
<comment type="similarity">
    <text evidence="3">Belongs to the glycosyltransferase 2 family. OpgH subfamily.</text>
</comment>
<evidence type="ECO:0000256" key="4">
    <source>
        <dbReference type="ARBA" id="ARBA00020585"/>
    </source>
</evidence>
<feature type="transmembrane region" description="Helical" evidence="13">
    <location>
        <begin position="369"/>
        <end position="398"/>
    </location>
</feature>
<dbReference type="Gene3D" id="3.90.550.10">
    <property type="entry name" value="Spore Coat Polysaccharide Biosynthesis Protein SpsA, Chain A"/>
    <property type="match status" value="1"/>
</dbReference>
<feature type="compositionally biased region" description="Polar residues" evidence="12">
    <location>
        <begin position="692"/>
        <end position="702"/>
    </location>
</feature>
<sequence>MHQILNKLTRSIVSQPRDWIIGTAVIGTILFAFVFIDVVATDGLGGTDILLTALFAALTGWVLYGFATAIVGFIDREVHHGEYNAAPIDHSRDASKLARTAIIMPVYNEDSARVLAGLQAMKDDLANAGAGPNFDFFILSDSTDPDVWLEEELAWSRLSGGNDLEQSQVFYRHRPRNFARKAGNLHDFCERWGLGYRYMIVLDADSIVPASTLIEMVGRMEDDPTIGLLQTPPRPIGGTSLFARAQQFSAAVYGPIFTRGYRLFCGDDGNYWGHNAIIRIAPFIQHAGLPELPGEAPLGGQILSHDFVEAALLRRAGWKVVLADDLVNSFEELPNTTLSYAQRDQRWCQGNLQHLNFLLRCPLTPISRWHLFSGAVAFLTSPMWLCFLVAGMAASVWLSTDAGQELSTPVLGIPGAVQALLLFLSIFAMLIVPKFLGGLDVIRSGRAQQFGGATRLWAGVMIETLHSIFVAPIMMAFHSSFVALTLLGKRVQWNAQQRGDHSLSIRDAFFLHRWHTVLGIAGLWFVTLFVPNSLFWTLPVLSPLALSIPLSMIVSHVGFGVWLRNRGLLTIPEEQQPQAILRDQQARIEHSLKNQRGVDRAEIFRLLLTDPNFHRLHCSVLEATRGGMTVSSDRREELRARAMEVGPESLDPVDRRDIICDVDLLRELHIAHWADSSWRKHFAQKQIAEMSRQPSSVESEQPATAPLTAL</sequence>
<keyword evidence="11 13" id="KW-0472">Membrane</keyword>
<evidence type="ECO:0000256" key="13">
    <source>
        <dbReference type="SAM" id="Phobius"/>
    </source>
</evidence>
<dbReference type="GO" id="GO:0016758">
    <property type="term" value="F:hexosyltransferase activity"/>
    <property type="evidence" value="ECO:0007669"/>
    <property type="project" value="TreeGrafter"/>
</dbReference>
<dbReference type="GO" id="GO:0005886">
    <property type="term" value="C:plasma membrane"/>
    <property type="evidence" value="ECO:0007669"/>
    <property type="project" value="UniProtKB-SubCell"/>
</dbReference>
<evidence type="ECO:0000256" key="2">
    <source>
        <dbReference type="ARBA" id="ARBA00005001"/>
    </source>
</evidence>
<dbReference type="CDD" id="cd04191">
    <property type="entry name" value="Glucan_BSP_MdoH"/>
    <property type="match status" value="1"/>
</dbReference>
<evidence type="ECO:0000256" key="12">
    <source>
        <dbReference type="SAM" id="MobiDB-lite"/>
    </source>
</evidence>
<feature type="transmembrane region" description="Helical" evidence="13">
    <location>
        <begin position="20"/>
        <end position="40"/>
    </location>
</feature>
<evidence type="ECO:0000256" key="11">
    <source>
        <dbReference type="ARBA" id="ARBA00023136"/>
    </source>
</evidence>
<proteinExistence type="inferred from homology"/>
<dbReference type="PANTHER" id="PTHR43867:SF5">
    <property type="entry name" value="GLUCANS BIOSYNTHESIS GLUCOSYLTRANSFERASE H"/>
    <property type="match status" value="1"/>
</dbReference>
<evidence type="ECO:0000256" key="10">
    <source>
        <dbReference type="ARBA" id="ARBA00022989"/>
    </source>
</evidence>
<evidence type="ECO:0000256" key="3">
    <source>
        <dbReference type="ARBA" id="ARBA00009337"/>
    </source>
</evidence>
<keyword evidence="7 15" id="KW-0328">Glycosyltransferase</keyword>
<dbReference type="PANTHER" id="PTHR43867">
    <property type="entry name" value="CELLULOSE SYNTHASE CATALYTIC SUBUNIT A [UDP-FORMING]"/>
    <property type="match status" value="1"/>
</dbReference>
<dbReference type="RefSeq" id="WP_145362201.1">
    <property type="nucleotide sequence ID" value="NZ_CP036268.1"/>
</dbReference>
<keyword evidence="5" id="KW-1003">Cell membrane</keyword>
<evidence type="ECO:0000256" key="1">
    <source>
        <dbReference type="ARBA" id="ARBA00004429"/>
    </source>
</evidence>
<feature type="domain" description="Glycosyltransferase 2-like" evidence="14">
    <location>
        <begin position="102"/>
        <end position="283"/>
    </location>
</feature>
<evidence type="ECO:0000313" key="16">
    <source>
        <dbReference type="Proteomes" id="UP000317318"/>
    </source>
</evidence>
<dbReference type="OrthoDB" id="9806824at2"/>
<evidence type="ECO:0000256" key="9">
    <source>
        <dbReference type="ARBA" id="ARBA00022692"/>
    </source>
</evidence>
<comment type="subcellular location">
    <subcellularLocation>
        <location evidence="1">Cell inner membrane</location>
        <topology evidence="1">Multi-pass membrane protein</topology>
    </subcellularLocation>
</comment>
<accession>A0A517QWI0</accession>
<comment type="pathway">
    <text evidence="2">Glycan metabolism; osmoregulated periplasmic glucan (OPG) biosynthesis.</text>
</comment>
<protein>
    <recommendedName>
        <fullName evidence="4">Glucans biosynthesis glucosyltransferase H</fullName>
    </recommendedName>
</protein>
<feature type="region of interest" description="Disordered" evidence="12">
    <location>
        <begin position="690"/>
        <end position="710"/>
    </location>
</feature>
<dbReference type="EMBL" id="CP036268">
    <property type="protein sequence ID" value="QDT35947.1"/>
    <property type="molecule type" value="Genomic_DNA"/>
</dbReference>
<dbReference type="InterPro" id="IPR001173">
    <property type="entry name" value="Glyco_trans_2-like"/>
</dbReference>
<dbReference type="NCBIfam" id="NF003962">
    <property type="entry name" value="PRK05454.2-5"/>
    <property type="match status" value="1"/>
</dbReference>
<dbReference type="InterPro" id="IPR029044">
    <property type="entry name" value="Nucleotide-diphossugar_trans"/>
</dbReference>
<keyword evidence="9 13" id="KW-0812">Transmembrane</keyword>
<dbReference type="Proteomes" id="UP000317318">
    <property type="component" value="Chromosome"/>
</dbReference>
<evidence type="ECO:0000256" key="8">
    <source>
        <dbReference type="ARBA" id="ARBA00022679"/>
    </source>
</evidence>
<keyword evidence="8 15" id="KW-0808">Transferase</keyword>
<feature type="transmembrane region" description="Helical" evidence="13">
    <location>
        <begin position="410"/>
        <end position="432"/>
    </location>
</feature>
<dbReference type="Pfam" id="PF00535">
    <property type="entry name" value="Glycos_transf_2"/>
    <property type="match status" value="1"/>
</dbReference>
<evidence type="ECO:0000313" key="15">
    <source>
        <dbReference type="EMBL" id="QDT35947.1"/>
    </source>
</evidence>
<keyword evidence="6" id="KW-0997">Cell inner membrane</keyword>
<evidence type="ECO:0000259" key="14">
    <source>
        <dbReference type="Pfam" id="PF00535"/>
    </source>
</evidence>
<gene>
    <name evidence="15" type="primary">mdoH</name>
    <name evidence="15" type="ORF">Pan189_03010</name>
</gene>